<dbReference type="Proteomes" id="UP000742631">
    <property type="component" value="Unassembled WGS sequence"/>
</dbReference>
<feature type="transmembrane region" description="Helical" evidence="2">
    <location>
        <begin position="93"/>
        <end position="111"/>
    </location>
</feature>
<evidence type="ECO:0000313" key="3">
    <source>
        <dbReference type="EMBL" id="HJE22158.1"/>
    </source>
</evidence>
<keyword evidence="2" id="KW-1133">Transmembrane helix</keyword>
<accession>A0A921DZ13</accession>
<dbReference type="AlphaFoldDB" id="A0A921DZ13"/>
<sequence>MTTDIPQPALVPQERATLLPAMGRGFLNRCPHCGKGHVFGRYLKVRPACEACGLEMEGHRADDLPPYLVIFIVGHIVGYLVWESEIRYDVPLWASLTVWPLLTLVLALGLLQPVKGAVIGLQYAFGMHGFSKLPPAQTGTGMGERRGSESGTSAGNAPGLGSA</sequence>
<reference evidence="3" key="1">
    <citation type="journal article" date="2021" name="PeerJ">
        <title>Extensive microbial diversity within the chicken gut microbiome revealed by metagenomics and culture.</title>
        <authorList>
            <person name="Gilroy R."/>
            <person name="Ravi A."/>
            <person name="Getino M."/>
            <person name="Pursley I."/>
            <person name="Horton D.L."/>
            <person name="Alikhan N.F."/>
            <person name="Baker D."/>
            <person name="Gharbi K."/>
            <person name="Hall N."/>
            <person name="Watson M."/>
            <person name="Adriaenssens E.M."/>
            <person name="Foster-Nyarko E."/>
            <person name="Jarju S."/>
            <person name="Secka A."/>
            <person name="Antonio M."/>
            <person name="Oren A."/>
            <person name="Chaudhuri R.R."/>
            <person name="La Ragione R."/>
            <person name="Hildebrand F."/>
            <person name="Pallen M.J."/>
        </authorList>
    </citation>
    <scope>NUCLEOTIDE SEQUENCE</scope>
    <source>
        <strain evidence="3">316</strain>
    </source>
</reference>
<organism evidence="3 4">
    <name type="scientific">Methylorubrum populi</name>
    <dbReference type="NCBI Taxonomy" id="223967"/>
    <lineage>
        <taxon>Bacteria</taxon>
        <taxon>Pseudomonadati</taxon>
        <taxon>Pseudomonadota</taxon>
        <taxon>Alphaproteobacteria</taxon>
        <taxon>Hyphomicrobiales</taxon>
        <taxon>Methylobacteriaceae</taxon>
        <taxon>Methylorubrum</taxon>
    </lineage>
</organism>
<keyword evidence="2" id="KW-0472">Membrane</keyword>
<evidence type="ECO:0000256" key="1">
    <source>
        <dbReference type="SAM" id="MobiDB-lite"/>
    </source>
</evidence>
<dbReference type="EMBL" id="DYYG01000003">
    <property type="protein sequence ID" value="HJE22158.1"/>
    <property type="molecule type" value="Genomic_DNA"/>
</dbReference>
<name>A0A921DZ13_9HYPH</name>
<dbReference type="Pfam" id="PF06170">
    <property type="entry name" value="DUF983"/>
    <property type="match status" value="1"/>
</dbReference>
<gene>
    <name evidence="3" type="ORF">K8W01_00670</name>
</gene>
<protein>
    <submittedName>
        <fullName evidence="3">DUF983 domain-containing protein</fullName>
    </submittedName>
</protein>
<evidence type="ECO:0000313" key="4">
    <source>
        <dbReference type="Proteomes" id="UP000742631"/>
    </source>
</evidence>
<reference evidence="3" key="2">
    <citation type="submission" date="2021-09" db="EMBL/GenBank/DDBJ databases">
        <authorList>
            <person name="Gilroy R."/>
        </authorList>
    </citation>
    <scope>NUCLEOTIDE SEQUENCE</scope>
    <source>
        <strain evidence="3">316</strain>
    </source>
</reference>
<feature type="transmembrane region" description="Helical" evidence="2">
    <location>
        <begin position="64"/>
        <end position="81"/>
    </location>
</feature>
<dbReference type="InterPro" id="IPR009325">
    <property type="entry name" value="DUF983"/>
</dbReference>
<comment type="caution">
    <text evidence="3">The sequence shown here is derived from an EMBL/GenBank/DDBJ whole genome shotgun (WGS) entry which is preliminary data.</text>
</comment>
<feature type="region of interest" description="Disordered" evidence="1">
    <location>
        <begin position="136"/>
        <end position="163"/>
    </location>
</feature>
<evidence type="ECO:0000256" key="2">
    <source>
        <dbReference type="SAM" id="Phobius"/>
    </source>
</evidence>
<keyword evidence="2" id="KW-0812">Transmembrane</keyword>
<proteinExistence type="predicted"/>